<feature type="chain" id="PRO_5031409837" description="SnoaL-like domain-containing protein" evidence="1">
    <location>
        <begin position="22"/>
        <end position="373"/>
    </location>
</feature>
<dbReference type="Pfam" id="PF07366">
    <property type="entry name" value="SnoaL"/>
    <property type="match status" value="1"/>
</dbReference>
<sequence length="373" mass="42628">MTVRFLLCCVLVACLMPPALASMAQCMKEDPPAKALVCAMDQAITVLYPDGWKNYTKWYNVMKPFWSEDFSYIPFTGFPTTKGLWNWWNGEYTLWNKAFPEHAFNQLLFLGDTIQASTTTYALGVWQDNLGPLSPSKGFTKVRICDFYLLERGAKKIKVNWMMIDTLDMLRQSGIAPLPLSPLPQGIVYLPRVMEGVPAPVSFFVDPTRTENARQVVNAMLNAEWSAQSPQATYWHPDMVWYGPVPFGMATGIEEYRRYFLEPLHMAFSKPNVTLDVFVCQDVFCAVRGTFSALHTGEWLGYPASNRRLSLDFGMHFRVRHTRIAEGWAMFDLPKMFLQLGVDLHNETRYLHVGSHRFRNAPAAKEDPDDDAF</sequence>
<dbReference type="AlphaFoldDB" id="A0A7S4CYE7"/>
<dbReference type="SUPFAM" id="SSF54427">
    <property type="entry name" value="NTF2-like"/>
    <property type="match status" value="2"/>
</dbReference>
<evidence type="ECO:0008006" key="3">
    <source>
        <dbReference type="Google" id="ProtNLM"/>
    </source>
</evidence>
<keyword evidence="1" id="KW-0732">Signal</keyword>
<gene>
    <name evidence="2" type="ORF">EGYM00163_LOCUS21322</name>
</gene>
<reference evidence="2" key="1">
    <citation type="submission" date="2021-01" db="EMBL/GenBank/DDBJ databases">
        <authorList>
            <person name="Corre E."/>
            <person name="Pelletier E."/>
            <person name="Niang G."/>
            <person name="Scheremetjew M."/>
            <person name="Finn R."/>
            <person name="Kale V."/>
            <person name="Holt S."/>
            <person name="Cochrane G."/>
            <person name="Meng A."/>
            <person name="Brown T."/>
            <person name="Cohen L."/>
        </authorList>
    </citation>
    <scope>NUCLEOTIDE SEQUENCE</scope>
    <source>
        <strain evidence="2">CCMP1594</strain>
    </source>
</reference>
<dbReference type="InterPro" id="IPR032710">
    <property type="entry name" value="NTF2-like_dom_sf"/>
</dbReference>
<evidence type="ECO:0000313" key="2">
    <source>
        <dbReference type="EMBL" id="CAE0810188.1"/>
    </source>
</evidence>
<dbReference type="Gene3D" id="3.10.450.50">
    <property type="match status" value="2"/>
</dbReference>
<organism evidence="2">
    <name type="scientific">Eutreptiella gymnastica</name>
    <dbReference type="NCBI Taxonomy" id="73025"/>
    <lineage>
        <taxon>Eukaryota</taxon>
        <taxon>Discoba</taxon>
        <taxon>Euglenozoa</taxon>
        <taxon>Euglenida</taxon>
        <taxon>Spirocuta</taxon>
        <taxon>Euglenophyceae</taxon>
        <taxon>Eutreptiales</taxon>
        <taxon>Eutreptiaceae</taxon>
        <taxon>Eutreptiella</taxon>
    </lineage>
</organism>
<protein>
    <recommendedName>
        <fullName evidence="3">SnoaL-like domain-containing protein</fullName>
    </recommendedName>
</protein>
<evidence type="ECO:0000256" key="1">
    <source>
        <dbReference type="SAM" id="SignalP"/>
    </source>
</evidence>
<name>A0A7S4CYE7_9EUGL</name>
<dbReference type="InterPro" id="IPR009959">
    <property type="entry name" value="Cyclase_SnoaL-like"/>
</dbReference>
<dbReference type="EMBL" id="HBJA01060285">
    <property type="protein sequence ID" value="CAE0810188.1"/>
    <property type="molecule type" value="Transcribed_RNA"/>
</dbReference>
<feature type="signal peptide" evidence="1">
    <location>
        <begin position="1"/>
        <end position="21"/>
    </location>
</feature>
<proteinExistence type="predicted"/>
<accession>A0A7S4CYE7</accession>
<dbReference type="GO" id="GO:0030638">
    <property type="term" value="P:polyketide metabolic process"/>
    <property type="evidence" value="ECO:0007669"/>
    <property type="project" value="InterPro"/>
</dbReference>